<name>A0A8I3A197_VERLO</name>
<evidence type="ECO:0000313" key="3">
    <source>
        <dbReference type="Proteomes" id="UP000689129"/>
    </source>
</evidence>
<dbReference type="EMBL" id="JAEMWZ010000007">
    <property type="protein sequence ID" value="KAG7143332.1"/>
    <property type="molecule type" value="Genomic_DNA"/>
</dbReference>
<sequence>MDALKNIIANVPDWLKRLDDLGTQIDQRQAELAALGVSSTKSIKNRGSTESLKPKDVADADVPRDADQIGDVRELTPPREDKQDAAQLPSPNGSNTPSAIQRQTQQAVAVAQARARAQVKKRHRTDSIISADNAPAKYRTRTMIIVYYDSYVQSFFEELVKFVSASRNLMRKAKMAAKVAQIRRLAELQSPEDDEDGTGELKPGSAADGENNDPLPSLRYMSTRRMPYSRNSPGGLLGEQEKDAYDDLDKGLEFVQSMCEHAAHQFLRDGDCTEEIGKIKKRLSNSKVLADEEMARVEREDPALLKESGDAGKARTLRPASMRRELTPVKDRTTPASSPMKLEVDDMLVAEKPVPVVATRVVTPDVKLEADNGPLEADDDEGVEDMEITPPKLQYRSTRMMRRPAV</sequence>
<comment type="caution">
    <text evidence="2">The sequence shown here is derived from an EMBL/GenBank/DDBJ whole genome shotgun (WGS) entry which is preliminary data.</text>
</comment>
<dbReference type="Proteomes" id="UP000689129">
    <property type="component" value="Unassembled WGS sequence"/>
</dbReference>
<feature type="compositionally biased region" description="Basic and acidic residues" evidence="1">
    <location>
        <begin position="52"/>
        <end position="84"/>
    </location>
</feature>
<organism evidence="2 3">
    <name type="scientific">Verticillium longisporum</name>
    <name type="common">Verticillium dahliae var. longisporum</name>
    <dbReference type="NCBI Taxonomy" id="100787"/>
    <lineage>
        <taxon>Eukaryota</taxon>
        <taxon>Fungi</taxon>
        <taxon>Dikarya</taxon>
        <taxon>Ascomycota</taxon>
        <taxon>Pezizomycotina</taxon>
        <taxon>Sordariomycetes</taxon>
        <taxon>Hypocreomycetidae</taxon>
        <taxon>Glomerellales</taxon>
        <taxon>Plectosphaerellaceae</taxon>
        <taxon>Verticillium</taxon>
    </lineage>
</organism>
<feature type="region of interest" description="Disordered" evidence="1">
    <location>
        <begin position="186"/>
        <end position="239"/>
    </location>
</feature>
<proteinExistence type="predicted"/>
<evidence type="ECO:0000313" key="2">
    <source>
        <dbReference type="EMBL" id="KAG7143332.1"/>
    </source>
</evidence>
<evidence type="ECO:0000256" key="1">
    <source>
        <dbReference type="SAM" id="MobiDB-lite"/>
    </source>
</evidence>
<gene>
    <name evidence="2" type="ORF">HYQ45_000414</name>
</gene>
<accession>A0A8I3A197</accession>
<dbReference type="OrthoDB" id="3886346at2759"/>
<protein>
    <submittedName>
        <fullName evidence="2">Uncharacterized protein</fullName>
    </submittedName>
</protein>
<feature type="region of interest" description="Disordered" evidence="1">
    <location>
        <begin position="44"/>
        <end position="103"/>
    </location>
</feature>
<reference evidence="2" key="1">
    <citation type="journal article" date="2021" name="Mol. Plant Pathol.">
        <title>A 20-kb lineage-specific genomic region tames virulence in pathogenic amphidiploid Verticillium longisporum.</title>
        <authorList>
            <person name="Harting R."/>
            <person name="Starke J."/>
            <person name="Kusch H."/>
            <person name="Poggeler S."/>
            <person name="Maurus I."/>
            <person name="Schluter R."/>
            <person name="Landesfeind M."/>
            <person name="Bulla I."/>
            <person name="Nowrousian M."/>
            <person name="de Jonge R."/>
            <person name="Stahlhut G."/>
            <person name="Hoff K.J."/>
            <person name="Asshauer K.P."/>
            <person name="Thurmer A."/>
            <person name="Stanke M."/>
            <person name="Daniel R."/>
            <person name="Morgenstern B."/>
            <person name="Thomma B.P.H.J."/>
            <person name="Kronstad J.W."/>
            <person name="Braus-Stromeyer S.A."/>
            <person name="Braus G.H."/>
        </authorList>
    </citation>
    <scope>NUCLEOTIDE SEQUENCE</scope>
    <source>
        <strain evidence="2">Vl32</strain>
    </source>
</reference>
<feature type="compositionally biased region" description="Polar residues" evidence="1">
    <location>
        <begin position="89"/>
        <end position="100"/>
    </location>
</feature>
<dbReference type="AlphaFoldDB" id="A0A8I3A197"/>